<feature type="non-terminal residue" evidence="1">
    <location>
        <position position="1"/>
    </location>
</feature>
<dbReference type="EMBL" id="WIXE01013935">
    <property type="protein sequence ID" value="KAK5974684.1"/>
    <property type="molecule type" value="Genomic_DNA"/>
</dbReference>
<reference evidence="1 2" key="1">
    <citation type="submission" date="2019-10" db="EMBL/GenBank/DDBJ databases">
        <title>Assembly and Annotation for the nematode Trichostrongylus colubriformis.</title>
        <authorList>
            <person name="Martin J."/>
        </authorList>
    </citation>
    <scope>NUCLEOTIDE SEQUENCE [LARGE SCALE GENOMIC DNA]</scope>
    <source>
        <strain evidence="1">G859</strain>
        <tissue evidence="1">Whole worm</tissue>
    </source>
</reference>
<protein>
    <submittedName>
        <fullName evidence="1">Uncharacterized protein</fullName>
    </submittedName>
</protein>
<name>A0AAN8IH72_TRICO</name>
<dbReference type="Proteomes" id="UP001331761">
    <property type="component" value="Unassembled WGS sequence"/>
</dbReference>
<dbReference type="AlphaFoldDB" id="A0AAN8IH72"/>
<organism evidence="1 2">
    <name type="scientific">Trichostrongylus colubriformis</name>
    <name type="common">Black scour worm</name>
    <dbReference type="NCBI Taxonomy" id="6319"/>
    <lineage>
        <taxon>Eukaryota</taxon>
        <taxon>Metazoa</taxon>
        <taxon>Ecdysozoa</taxon>
        <taxon>Nematoda</taxon>
        <taxon>Chromadorea</taxon>
        <taxon>Rhabditida</taxon>
        <taxon>Rhabditina</taxon>
        <taxon>Rhabditomorpha</taxon>
        <taxon>Strongyloidea</taxon>
        <taxon>Trichostrongylidae</taxon>
        <taxon>Trichostrongylus</taxon>
    </lineage>
</organism>
<evidence type="ECO:0000313" key="2">
    <source>
        <dbReference type="Proteomes" id="UP001331761"/>
    </source>
</evidence>
<sequence>KIVGELFNTLSHTSNDKYIKDTNLAAHKYKNAAKFYEQVWSIAYKMGGKSKDAVLKDVTERWNKLDQATKDYIAKGWRETFKKQ</sequence>
<comment type="caution">
    <text evidence="1">The sequence shown here is derived from an EMBL/GenBank/DDBJ whole genome shotgun (WGS) entry which is preliminary data.</text>
</comment>
<evidence type="ECO:0000313" key="1">
    <source>
        <dbReference type="EMBL" id="KAK5974684.1"/>
    </source>
</evidence>
<accession>A0AAN8IH72</accession>
<keyword evidence="2" id="KW-1185">Reference proteome</keyword>
<proteinExistence type="predicted"/>
<gene>
    <name evidence="1" type="ORF">GCK32_018944</name>
</gene>